<dbReference type="GO" id="GO:0000184">
    <property type="term" value="P:nuclear-transcribed mRNA catabolic process, nonsense-mediated decay"/>
    <property type="evidence" value="ECO:0007669"/>
    <property type="project" value="UniProtKB-KW"/>
</dbReference>
<evidence type="ECO:0000313" key="16">
    <source>
        <dbReference type="Proteomes" id="UP000324897"/>
    </source>
</evidence>
<sequence>MRLLLRLDAVRGAMEYRRRVAKRVLALQDAVEALEPRPAPAAVAEEPETGGEGASPGADEEREYRRRVAKRVLALQDAVHALEPRPAPTAVTEEPETGGEGATFSAPSLAWWPFDRWTPTVAEEEKAGEEAEEEYESDLDDAPLPAARRRSAASDDEEEDESGGGGGWRGSSPPSTVSDSDSDGQGAAELYDDVEEEEVYGAEEDEECEVVCEELGTGGGGGGEAEMATCEAAVAQEAEGKCDVEEEAAAAVEGEKEQTVGGEDEDEEAAVVGEAETKKGSEPYAVPTTGAFYMHDNRFQDKENCSRGQFFVWVHDRFHEINFHDSQKDNASNMHRIDHRYLERIKSYSGTKNFDNVLMQSRSYDGNAKGYTNRKDEAVWLHDRYCEINCHDAQHDNVQSRSYDDNSIGYNNASNLNCEKVSRTYQSHWTTFRFSSAANNRPKNTKVSSNAAMGKHFSQTSSPTTFDSSRSSHQGPPFGQRENARVVKFSKLFSSAVHMAHNSLASQSCPVLRKKAFVPSGEHGNTVDPRCMVPIDVMPCSALHSVSTMDNYNEYSESCDQRKYLNIAESAHNTVYLTASPATRPYAQPHNVVYQQKSVQPPILPAQREFAQIFSQKSSGTNRTQWHPQATLASSTKVGDVTTPTEPSNSVVLPEVKGHDDVEEAERTSSHDAGDCVLGVTEASRFTTGDPGSIGIPAKLPVMLFSGQHPTGSGFPSVAMALPGFADQQLGENSEMGLMTWLPMLTDGIVVLEGTHTPPCISSNWPQPSELTSPSASPRDCSTTKDPISLPSQEIPGHELVRHQNRPRSITKYAHYQVKQVTRIVQASAYFWWISSVSVSDDVFRGLLFICSYELLECWGVAHTSSGDEFMRITSFPSSARKKR</sequence>
<evidence type="ECO:0000256" key="12">
    <source>
        <dbReference type="ARBA" id="ARBA00023242"/>
    </source>
</evidence>
<comment type="caution">
    <text evidence="15">The sequence shown here is derived from an EMBL/GenBank/DDBJ whole genome shotgun (WGS) entry which is preliminary data.</text>
</comment>
<keyword evidence="5" id="KW-0963">Cytoplasm</keyword>
<keyword evidence="11" id="KW-0508">mRNA splicing</keyword>
<dbReference type="Proteomes" id="UP000324897">
    <property type="component" value="Unassembled WGS sequence"/>
</dbReference>
<evidence type="ECO:0000256" key="1">
    <source>
        <dbReference type="ARBA" id="ARBA00004123"/>
    </source>
</evidence>
<evidence type="ECO:0000259" key="14">
    <source>
        <dbReference type="Pfam" id="PF09405"/>
    </source>
</evidence>
<comment type="similarity">
    <text evidence="3">Belongs to the CASC3 family.</text>
</comment>
<dbReference type="Gramene" id="TVU35294">
    <property type="protein sequence ID" value="TVU35294"/>
    <property type="gene ID" value="EJB05_17178"/>
</dbReference>
<keyword evidence="4" id="KW-0813">Transport</keyword>
<feature type="non-terminal residue" evidence="15">
    <location>
        <position position="1"/>
    </location>
</feature>
<evidence type="ECO:0000256" key="11">
    <source>
        <dbReference type="ARBA" id="ARBA00023187"/>
    </source>
</evidence>
<keyword evidence="7" id="KW-0509">mRNA transport</keyword>
<dbReference type="InterPro" id="IPR044796">
    <property type="entry name" value="MLN51_plant"/>
</dbReference>
<dbReference type="GO" id="GO:0051028">
    <property type="term" value="P:mRNA transport"/>
    <property type="evidence" value="ECO:0007669"/>
    <property type="project" value="UniProtKB-KW"/>
</dbReference>
<accession>A0A5J9VIQ3</accession>
<keyword evidence="6" id="KW-0507">mRNA processing</keyword>
<dbReference type="GO" id="GO:0005737">
    <property type="term" value="C:cytoplasm"/>
    <property type="evidence" value="ECO:0007669"/>
    <property type="project" value="UniProtKB-SubCell"/>
</dbReference>
<dbReference type="GO" id="GO:0006417">
    <property type="term" value="P:regulation of translation"/>
    <property type="evidence" value="ECO:0007669"/>
    <property type="project" value="UniProtKB-KW"/>
</dbReference>
<name>A0A5J9VIQ3_9POAL</name>
<evidence type="ECO:0000256" key="2">
    <source>
        <dbReference type="ARBA" id="ARBA00004496"/>
    </source>
</evidence>
<feature type="compositionally biased region" description="Polar residues" evidence="13">
    <location>
        <begin position="440"/>
        <end position="451"/>
    </location>
</feature>
<dbReference type="PANTHER" id="PTHR46837:SF7">
    <property type="entry name" value="BTZ DOMAIN-CONTAINING PROTEIN"/>
    <property type="match status" value="1"/>
</dbReference>
<gene>
    <name evidence="15" type="ORF">EJB05_17178</name>
</gene>
<dbReference type="OrthoDB" id="657902at2759"/>
<feature type="region of interest" description="Disordered" evidence="13">
    <location>
        <begin position="37"/>
        <end position="65"/>
    </location>
</feature>
<dbReference type="GO" id="GO:0008380">
    <property type="term" value="P:RNA splicing"/>
    <property type="evidence" value="ECO:0007669"/>
    <property type="project" value="UniProtKB-KW"/>
</dbReference>
<comment type="subcellular location">
    <subcellularLocation>
        <location evidence="2">Cytoplasm</location>
    </subcellularLocation>
    <subcellularLocation>
        <location evidence="1">Nucleus</location>
    </subcellularLocation>
</comment>
<evidence type="ECO:0000256" key="9">
    <source>
        <dbReference type="ARBA" id="ARBA00022884"/>
    </source>
</evidence>
<evidence type="ECO:0000256" key="5">
    <source>
        <dbReference type="ARBA" id="ARBA00022490"/>
    </source>
</evidence>
<dbReference type="GO" id="GO:0006397">
    <property type="term" value="P:mRNA processing"/>
    <property type="evidence" value="ECO:0007669"/>
    <property type="project" value="UniProtKB-KW"/>
</dbReference>
<dbReference type="PANTHER" id="PTHR46837">
    <property type="entry name" value="PROTEIN MLN51 HOMOLOG"/>
    <property type="match status" value="1"/>
</dbReference>
<feature type="compositionally biased region" description="Acidic residues" evidence="13">
    <location>
        <begin position="190"/>
        <end position="207"/>
    </location>
</feature>
<evidence type="ECO:0000256" key="10">
    <source>
        <dbReference type="ARBA" id="ARBA00023161"/>
    </source>
</evidence>
<dbReference type="EMBL" id="RWGY01000009">
    <property type="protein sequence ID" value="TVU35294.1"/>
    <property type="molecule type" value="Genomic_DNA"/>
</dbReference>
<evidence type="ECO:0000256" key="6">
    <source>
        <dbReference type="ARBA" id="ARBA00022664"/>
    </source>
</evidence>
<proteinExistence type="inferred from homology"/>
<evidence type="ECO:0000256" key="4">
    <source>
        <dbReference type="ARBA" id="ARBA00022448"/>
    </source>
</evidence>
<organism evidence="15 16">
    <name type="scientific">Eragrostis curvula</name>
    <name type="common">weeping love grass</name>
    <dbReference type="NCBI Taxonomy" id="38414"/>
    <lineage>
        <taxon>Eukaryota</taxon>
        <taxon>Viridiplantae</taxon>
        <taxon>Streptophyta</taxon>
        <taxon>Embryophyta</taxon>
        <taxon>Tracheophyta</taxon>
        <taxon>Spermatophyta</taxon>
        <taxon>Magnoliopsida</taxon>
        <taxon>Liliopsida</taxon>
        <taxon>Poales</taxon>
        <taxon>Poaceae</taxon>
        <taxon>PACMAD clade</taxon>
        <taxon>Chloridoideae</taxon>
        <taxon>Eragrostideae</taxon>
        <taxon>Eragrostidinae</taxon>
        <taxon>Eragrostis</taxon>
    </lineage>
</organism>
<protein>
    <recommendedName>
        <fullName evidence="14">Btz domain-containing protein</fullName>
    </recommendedName>
</protein>
<evidence type="ECO:0000313" key="15">
    <source>
        <dbReference type="EMBL" id="TVU35294.1"/>
    </source>
</evidence>
<feature type="region of interest" description="Disordered" evidence="13">
    <location>
        <begin position="617"/>
        <end position="653"/>
    </location>
</feature>
<dbReference type="AlphaFoldDB" id="A0A5J9VIQ3"/>
<evidence type="ECO:0000256" key="8">
    <source>
        <dbReference type="ARBA" id="ARBA00022845"/>
    </source>
</evidence>
<reference evidence="15 16" key="1">
    <citation type="journal article" date="2019" name="Sci. Rep.">
        <title>A high-quality genome of Eragrostis curvula grass provides insights into Poaceae evolution and supports new strategies to enhance forage quality.</title>
        <authorList>
            <person name="Carballo J."/>
            <person name="Santos B.A.C.M."/>
            <person name="Zappacosta D."/>
            <person name="Garbus I."/>
            <person name="Selva J.P."/>
            <person name="Gallo C.A."/>
            <person name="Diaz A."/>
            <person name="Albertini E."/>
            <person name="Caccamo M."/>
            <person name="Echenique V."/>
        </authorList>
    </citation>
    <scope>NUCLEOTIDE SEQUENCE [LARGE SCALE GENOMIC DNA]</scope>
    <source>
        <strain evidence="16">cv. Victoria</strain>
        <tissue evidence="15">Leaf</tissue>
    </source>
</reference>
<feature type="region of interest" description="Disordered" evidence="13">
    <location>
        <begin position="122"/>
        <end position="207"/>
    </location>
</feature>
<dbReference type="Pfam" id="PF09405">
    <property type="entry name" value="Btz"/>
    <property type="match status" value="1"/>
</dbReference>
<evidence type="ECO:0000256" key="13">
    <source>
        <dbReference type="SAM" id="MobiDB-lite"/>
    </source>
</evidence>
<keyword evidence="12" id="KW-0539">Nucleus</keyword>
<feature type="compositionally biased region" description="Low complexity" evidence="13">
    <location>
        <begin position="170"/>
        <end position="179"/>
    </location>
</feature>
<evidence type="ECO:0000256" key="3">
    <source>
        <dbReference type="ARBA" id="ARBA00009548"/>
    </source>
</evidence>
<keyword evidence="8" id="KW-0810">Translation regulation</keyword>
<keyword evidence="9" id="KW-0694">RNA-binding</keyword>
<feature type="domain" description="Btz" evidence="14">
    <location>
        <begin position="251"/>
        <end position="305"/>
    </location>
</feature>
<evidence type="ECO:0000256" key="7">
    <source>
        <dbReference type="ARBA" id="ARBA00022816"/>
    </source>
</evidence>
<feature type="compositionally biased region" description="Polar residues" evidence="13">
    <location>
        <begin position="617"/>
        <end position="651"/>
    </location>
</feature>
<feature type="region of interest" description="Disordered" evidence="13">
    <location>
        <begin position="762"/>
        <end position="785"/>
    </location>
</feature>
<dbReference type="GO" id="GO:0035145">
    <property type="term" value="C:exon-exon junction complex"/>
    <property type="evidence" value="ECO:0007669"/>
    <property type="project" value="InterPro"/>
</dbReference>
<feature type="region of interest" description="Disordered" evidence="13">
    <location>
        <begin position="79"/>
        <end position="110"/>
    </location>
</feature>
<keyword evidence="10" id="KW-0866">Nonsense-mediated mRNA decay</keyword>
<feature type="region of interest" description="Disordered" evidence="13">
    <location>
        <begin position="440"/>
        <end position="481"/>
    </location>
</feature>
<feature type="compositionally biased region" description="Low complexity" evidence="13">
    <location>
        <begin position="460"/>
        <end position="472"/>
    </location>
</feature>
<feature type="compositionally biased region" description="Acidic residues" evidence="13">
    <location>
        <begin position="130"/>
        <end position="141"/>
    </location>
</feature>
<dbReference type="GO" id="GO:0003729">
    <property type="term" value="F:mRNA binding"/>
    <property type="evidence" value="ECO:0007669"/>
    <property type="project" value="InterPro"/>
</dbReference>
<keyword evidence="16" id="KW-1185">Reference proteome</keyword>
<dbReference type="InterPro" id="IPR018545">
    <property type="entry name" value="Btz_dom"/>
</dbReference>